<dbReference type="EMBL" id="ABDF02000089">
    <property type="protein sequence ID" value="EHK17374.1"/>
    <property type="molecule type" value="Genomic_DNA"/>
</dbReference>
<dbReference type="GeneID" id="25792070"/>
<organism evidence="2 3">
    <name type="scientific">Hypocrea virens (strain Gv29-8 / FGSC 10586)</name>
    <name type="common">Gliocladium virens</name>
    <name type="synonym">Trichoderma virens</name>
    <dbReference type="NCBI Taxonomy" id="413071"/>
    <lineage>
        <taxon>Eukaryota</taxon>
        <taxon>Fungi</taxon>
        <taxon>Dikarya</taxon>
        <taxon>Ascomycota</taxon>
        <taxon>Pezizomycotina</taxon>
        <taxon>Sordariomycetes</taxon>
        <taxon>Hypocreomycetidae</taxon>
        <taxon>Hypocreales</taxon>
        <taxon>Hypocreaceae</taxon>
        <taxon>Trichoderma</taxon>
    </lineage>
</organism>
<evidence type="ECO:0000256" key="1">
    <source>
        <dbReference type="SAM" id="Phobius"/>
    </source>
</evidence>
<dbReference type="AlphaFoldDB" id="G9N8R9"/>
<keyword evidence="3" id="KW-1185">Reference proteome</keyword>
<dbReference type="OrthoDB" id="4900119at2759"/>
<keyword evidence="1" id="KW-0812">Transmembrane</keyword>
<dbReference type="RefSeq" id="XP_013951567.1">
    <property type="nucleotide sequence ID" value="XM_014096092.1"/>
</dbReference>
<keyword evidence="1" id="KW-0472">Membrane</keyword>
<accession>G9N8R9</accession>
<dbReference type="Proteomes" id="UP000007115">
    <property type="component" value="Unassembled WGS sequence"/>
</dbReference>
<evidence type="ECO:0000313" key="3">
    <source>
        <dbReference type="Proteomes" id="UP000007115"/>
    </source>
</evidence>
<reference evidence="2 3" key="1">
    <citation type="journal article" date="2011" name="Genome Biol.">
        <title>Comparative genome sequence analysis underscores mycoparasitism as the ancestral life style of Trichoderma.</title>
        <authorList>
            <person name="Kubicek C.P."/>
            <person name="Herrera-Estrella A."/>
            <person name="Seidl-Seiboth V."/>
            <person name="Martinez D.A."/>
            <person name="Druzhinina I.S."/>
            <person name="Thon M."/>
            <person name="Zeilinger S."/>
            <person name="Casas-Flores S."/>
            <person name="Horwitz B.A."/>
            <person name="Mukherjee P.K."/>
            <person name="Mukherjee M."/>
            <person name="Kredics L."/>
            <person name="Alcaraz L.D."/>
            <person name="Aerts A."/>
            <person name="Antal Z."/>
            <person name="Atanasova L."/>
            <person name="Cervantes-Badillo M.G."/>
            <person name="Challacombe J."/>
            <person name="Chertkov O."/>
            <person name="McCluskey K."/>
            <person name="Coulpier F."/>
            <person name="Deshpande N."/>
            <person name="von Doehren H."/>
            <person name="Ebbole D.J."/>
            <person name="Esquivel-Naranjo E.U."/>
            <person name="Fekete E."/>
            <person name="Flipphi M."/>
            <person name="Glaser F."/>
            <person name="Gomez-Rodriguez E.Y."/>
            <person name="Gruber S."/>
            <person name="Han C."/>
            <person name="Henrissat B."/>
            <person name="Hermosa R."/>
            <person name="Hernandez-Onate M."/>
            <person name="Karaffa L."/>
            <person name="Kosti I."/>
            <person name="Le Crom S."/>
            <person name="Lindquist E."/>
            <person name="Lucas S."/>
            <person name="Luebeck M."/>
            <person name="Luebeck P.S."/>
            <person name="Margeot A."/>
            <person name="Metz B."/>
            <person name="Misra M."/>
            <person name="Nevalainen H."/>
            <person name="Omann M."/>
            <person name="Packer N."/>
            <person name="Perrone G."/>
            <person name="Uresti-Rivera E.E."/>
            <person name="Salamov A."/>
            <person name="Schmoll M."/>
            <person name="Seiboth B."/>
            <person name="Shapiro H."/>
            <person name="Sukno S."/>
            <person name="Tamayo-Ramos J.A."/>
            <person name="Tisch D."/>
            <person name="Wiest A."/>
            <person name="Wilkinson H.H."/>
            <person name="Zhang M."/>
            <person name="Coutinho P.M."/>
            <person name="Kenerley C.M."/>
            <person name="Monte E."/>
            <person name="Baker S.E."/>
            <person name="Grigoriev I.V."/>
        </authorList>
    </citation>
    <scope>NUCLEOTIDE SEQUENCE [LARGE SCALE GENOMIC DNA]</scope>
    <source>
        <strain evidence="3">Gv29-8 / FGSC 10586</strain>
    </source>
</reference>
<evidence type="ECO:0000313" key="2">
    <source>
        <dbReference type="EMBL" id="EHK17374.1"/>
    </source>
</evidence>
<comment type="caution">
    <text evidence="2">The sequence shown here is derived from an EMBL/GenBank/DDBJ whole genome shotgun (WGS) entry which is preliminary data.</text>
</comment>
<feature type="transmembrane region" description="Helical" evidence="1">
    <location>
        <begin position="82"/>
        <end position="101"/>
    </location>
</feature>
<sequence length="104" mass="11502">MATTAETTATVPRLEIADLGLNEDDINFSDGVACVTTYWAYAMTMTVADRHSFCQKVRDKKAWAHSNTSRGQPSGHRIYRSALGKSVVGYLFLMALLASVTRRE</sequence>
<name>G9N8R9_HYPVG</name>
<dbReference type="VEuPathDB" id="FungiDB:TRIVIDRAFT_227214"/>
<proteinExistence type="predicted"/>
<dbReference type="InParanoid" id="G9N8R9"/>
<gene>
    <name evidence="2" type="ORF">TRIVIDRAFT_227214</name>
</gene>
<keyword evidence="1" id="KW-1133">Transmembrane helix</keyword>
<protein>
    <submittedName>
        <fullName evidence="2">Uncharacterized protein</fullName>
    </submittedName>
</protein>
<dbReference type="HOGENOM" id="CLU_2250526_0_0_1"/>